<organism evidence="8 9">
    <name type="scientific">Enterococcus camelliae</name>
    <dbReference type="NCBI Taxonomy" id="453959"/>
    <lineage>
        <taxon>Bacteria</taxon>
        <taxon>Bacillati</taxon>
        <taxon>Bacillota</taxon>
        <taxon>Bacilli</taxon>
        <taxon>Lactobacillales</taxon>
        <taxon>Enterococcaceae</taxon>
        <taxon>Enterococcus</taxon>
    </lineage>
</organism>
<evidence type="ECO:0000313" key="9">
    <source>
        <dbReference type="Proteomes" id="UP001597427"/>
    </source>
</evidence>
<feature type="active site" evidence="6">
    <location>
        <position position="98"/>
    </location>
</feature>
<dbReference type="PANTHER" id="PTHR46098:SF1">
    <property type="entry name" value="TRNA (CYTOSINE(38)-C(5))-METHYLTRANSFERASE"/>
    <property type="match status" value="1"/>
</dbReference>
<dbReference type="RefSeq" id="WP_379980722.1">
    <property type="nucleotide sequence ID" value="NZ_JBHUMO010000037.1"/>
</dbReference>
<dbReference type="NCBIfam" id="TIGR00675">
    <property type="entry name" value="dcm"/>
    <property type="match status" value="1"/>
</dbReference>
<accession>A0ABW5THU5</accession>
<dbReference type="InterPro" id="IPR001525">
    <property type="entry name" value="C5_MeTfrase"/>
</dbReference>
<evidence type="ECO:0000256" key="7">
    <source>
        <dbReference type="RuleBase" id="RU000416"/>
    </source>
</evidence>
<keyword evidence="4 6" id="KW-0949">S-adenosyl-L-methionine</keyword>
<dbReference type="GO" id="GO:0003886">
    <property type="term" value="F:DNA (cytosine-5-)-methyltransferase activity"/>
    <property type="evidence" value="ECO:0007669"/>
    <property type="project" value="UniProtKB-EC"/>
</dbReference>
<dbReference type="EMBL" id="JBHUMO010000037">
    <property type="protein sequence ID" value="MFD2728887.1"/>
    <property type="molecule type" value="Genomic_DNA"/>
</dbReference>
<gene>
    <name evidence="8" type="ORF">ACFSR0_05530</name>
</gene>
<comment type="caution">
    <text evidence="8">The sequence shown here is derived from an EMBL/GenBank/DDBJ whole genome shotgun (WGS) entry which is preliminary data.</text>
</comment>
<dbReference type="InterPro" id="IPR029063">
    <property type="entry name" value="SAM-dependent_MTases_sf"/>
</dbReference>
<evidence type="ECO:0000256" key="4">
    <source>
        <dbReference type="ARBA" id="ARBA00022691"/>
    </source>
</evidence>
<dbReference type="Pfam" id="PF00145">
    <property type="entry name" value="DNA_methylase"/>
    <property type="match status" value="1"/>
</dbReference>
<keyword evidence="3 6" id="KW-0808">Transferase</keyword>
<reference evidence="9" key="1">
    <citation type="journal article" date="2019" name="Int. J. Syst. Evol. Microbiol.">
        <title>The Global Catalogue of Microorganisms (GCM) 10K type strain sequencing project: providing services to taxonomists for standard genome sequencing and annotation.</title>
        <authorList>
            <consortium name="The Broad Institute Genomics Platform"/>
            <consortium name="The Broad Institute Genome Sequencing Center for Infectious Disease"/>
            <person name="Wu L."/>
            <person name="Ma J."/>
        </authorList>
    </citation>
    <scope>NUCLEOTIDE SEQUENCE [LARGE SCALE GENOMIC DNA]</scope>
    <source>
        <strain evidence="9">TISTR 932</strain>
    </source>
</reference>
<keyword evidence="2 6" id="KW-0489">Methyltransferase</keyword>
<protein>
    <recommendedName>
        <fullName evidence="1">DNA (cytosine-5-)-methyltransferase</fullName>
        <ecNumber evidence="1">2.1.1.37</ecNumber>
    </recommendedName>
</protein>
<dbReference type="GO" id="GO:0032259">
    <property type="term" value="P:methylation"/>
    <property type="evidence" value="ECO:0007669"/>
    <property type="project" value="UniProtKB-KW"/>
</dbReference>
<comment type="similarity">
    <text evidence="6 7">Belongs to the class I-like SAM-binding methyltransferase superfamily. C5-methyltransferase family.</text>
</comment>
<dbReference type="Proteomes" id="UP001597427">
    <property type="component" value="Unassembled WGS sequence"/>
</dbReference>
<dbReference type="Gene3D" id="3.40.50.150">
    <property type="entry name" value="Vaccinia Virus protein VP39"/>
    <property type="match status" value="1"/>
</dbReference>
<dbReference type="EC" id="2.1.1.37" evidence="1"/>
<sequence length="375" mass="43958">MNRQKKISIFSFFSGSGFLDLGFEKTGYDIELVNEISAPFLEAYIYSREKMNLSVPRFGYQNLDINEYFTGQRKELMKHIKEVREENRVVGFIGGPPCPDFSVGGKNKGREGENGKLSMNYVDLIIDMKPDFFLFENVKGLWKTSRHREFYEEFKHKLHSAGYCTTDRLTNSLEFGVPQDRERIFLFGLQKKKLNKTQYQNSEILDFPWENQIRYEMDEIRRVNWPLVDDFNPNKHIICPNECIPELTVEYWFQKNEVYNHPNTYDHFRPRAGLTKMKSISEGDVSKKSYKRLHRWRYSPTAAYGNNEVHLHPYKIRRISASEALAIQSLPSEFELPHDMSLSNMFKTIGNGVPFLLSEGIATTIKEYLSLNKMI</sequence>
<evidence type="ECO:0000313" key="8">
    <source>
        <dbReference type="EMBL" id="MFD2728887.1"/>
    </source>
</evidence>
<dbReference type="PROSITE" id="PS51679">
    <property type="entry name" value="SAM_MT_C5"/>
    <property type="match status" value="1"/>
</dbReference>
<proteinExistence type="inferred from homology"/>
<evidence type="ECO:0000256" key="6">
    <source>
        <dbReference type="PROSITE-ProRule" id="PRU01016"/>
    </source>
</evidence>
<dbReference type="PANTHER" id="PTHR46098">
    <property type="entry name" value="TRNA (CYTOSINE(38)-C(5))-METHYLTRANSFERASE"/>
    <property type="match status" value="1"/>
</dbReference>
<evidence type="ECO:0000256" key="1">
    <source>
        <dbReference type="ARBA" id="ARBA00011975"/>
    </source>
</evidence>
<evidence type="ECO:0000256" key="3">
    <source>
        <dbReference type="ARBA" id="ARBA00022679"/>
    </source>
</evidence>
<dbReference type="Gene3D" id="3.90.120.10">
    <property type="entry name" value="DNA Methylase, subunit A, domain 2"/>
    <property type="match status" value="1"/>
</dbReference>
<evidence type="ECO:0000256" key="2">
    <source>
        <dbReference type="ARBA" id="ARBA00022603"/>
    </source>
</evidence>
<keyword evidence="9" id="KW-1185">Reference proteome</keyword>
<dbReference type="SUPFAM" id="SSF53335">
    <property type="entry name" value="S-adenosyl-L-methionine-dependent methyltransferases"/>
    <property type="match status" value="1"/>
</dbReference>
<name>A0ABW5THU5_9ENTE</name>
<evidence type="ECO:0000256" key="5">
    <source>
        <dbReference type="ARBA" id="ARBA00022747"/>
    </source>
</evidence>
<dbReference type="InterPro" id="IPR050750">
    <property type="entry name" value="C5-MTase"/>
</dbReference>
<dbReference type="PRINTS" id="PR00105">
    <property type="entry name" value="C5METTRFRASE"/>
</dbReference>
<keyword evidence="5" id="KW-0680">Restriction system</keyword>